<dbReference type="eggNOG" id="ENOG502ZASU">
    <property type="taxonomic scope" value="Bacteria"/>
</dbReference>
<evidence type="ECO:0000313" key="2">
    <source>
        <dbReference type="Proteomes" id="UP000008635"/>
    </source>
</evidence>
<sequence length="399" mass="45548">MSITFIDSVMGSGKSTYAIKYINQHKYTTKIIVASPILDEVDRYAHNCGIQQPLDIPSKASNLRRLLQRGESVSISHALLLNIDEGMLGEIKAQGYELILDEVIADAINVHYTNKDTLETMVRAGLVNVDPDTQKITWLEAEDYEDHMDVRDACREGEVYAVDNQYIVSHLNTSIFEAFSKVQIMTYMAPYSMLAKLFMVKSVPFNIATLDQGRVVFQTPMYSGKQFASLIHLDNTPRRQLNFKLSVSGQGKLSKTKRNRLSSYTNGFFTRYGKGVRRSERIWTTYRAYAEALVPTGTRPQFDMNNFVQHSAKGTNQYSNASVAAYLVDKHPHPAVEKYLVKHRVPFARGTKSVPGDQGLWALSEMIQWIWRTRIRNKESIRLYVPSKRMKKLLEGWLQ</sequence>
<reference evidence="1 2" key="1">
    <citation type="journal article" date="2011" name="Stand. Genomic Sci.">
        <title>Complete genome sequence of Deinococcus maricopensis type strain (LB-34).</title>
        <authorList>
            <person name="Pukall R."/>
            <person name="Zeytun A."/>
            <person name="Lucas S."/>
            <person name="Lapidus A."/>
            <person name="Hammon N."/>
            <person name="Deshpande S."/>
            <person name="Nolan M."/>
            <person name="Cheng J.F."/>
            <person name="Pitluck S."/>
            <person name="Liolios K."/>
            <person name="Pagani I."/>
            <person name="Mikhailova N."/>
            <person name="Ivanova N."/>
            <person name="Mavromatis K."/>
            <person name="Pati A."/>
            <person name="Tapia R."/>
            <person name="Han C."/>
            <person name="Goodwin L."/>
            <person name="Chen A."/>
            <person name="Palaniappan K."/>
            <person name="Land M."/>
            <person name="Hauser L."/>
            <person name="Chang Y.J."/>
            <person name="Jeffries C.D."/>
            <person name="Brambilla E.M."/>
            <person name="Rohde M."/>
            <person name="Goker M."/>
            <person name="Detter J.C."/>
            <person name="Woyke T."/>
            <person name="Bristow J."/>
            <person name="Eisen J.A."/>
            <person name="Markowitz V."/>
            <person name="Hugenholtz P."/>
            <person name="Kyrpides N.C."/>
            <person name="Klenk H.P."/>
        </authorList>
    </citation>
    <scope>NUCLEOTIDE SEQUENCE [LARGE SCALE GENOMIC DNA]</scope>
    <source>
        <strain evidence="2">DSM 21211 / LMG 22137 / NRRL B-23946 / LB-34</strain>
    </source>
</reference>
<protein>
    <submittedName>
        <fullName evidence="1">Uncharacterized protein</fullName>
    </submittedName>
</protein>
<gene>
    <name evidence="1" type="ordered locus">Deima_3167</name>
</gene>
<dbReference type="Proteomes" id="UP000008635">
    <property type="component" value="Chromosome"/>
</dbReference>
<accession>E8U3V2</accession>
<dbReference type="RefSeq" id="WP_013558298.1">
    <property type="nucleotide sequence ID" value="NC_014958.1"/>
</dbReference>
<name>E8U3V2_DEIML</name>
<dbReference type="HOGENOM" id="CLU_051811_0_0_0"/>
<reference evidence="2" key="2">
    <citation type="submission" date="2011-01" db="EMBL/GenBank/DDBJ databases">
        <title>The complete genome of Deinococcus maricopensis DSM 21211.</title>
        <authorList>
            <consortium name="US DOE Joint Genome Institute (JGI-PGF)"/>
            <person name="Lucas S."/>
            <person name="Copeland A."/>
            <person name="Lapidus A."/>
            <person name="Goodwin L."/>
            <person name="Pitluck S."/>
            <person name="Kyrpides N."/>
            <person name="Mavromatis K."/>
            <person name="Pagani I."/>
            <person name="Ivanova N."/>
            <person name="Ovchinnikova G."/>
            <person name="Zeytun A."/>
            <person name="Detter J.C."/>
            <person name="Han C."/>
            <person name="Land M."/>
            <person name="Hauser L."/>
            <person name="Markowitz V."/>
            <person name="Cheng J.-F."/>
            <person name="Hugenholtz P."/>
            <person name="Woyke T."/>
            <person name="Wu D."/>
            <person name="Pukall R."/>
            <person name="Gehrich-Schroeter G."/>
            <person name="Brambilla E."/>
            <person name="Klenk H.-P."/>
            <person name="Eisen J.A."/>
        </authorList>
    </citation>
    <scope>NUCLEOTIDE SEQUENCE [LARGE SCALE GENOMIC DNA]</scope>
    <source>
        <strain evidence="2">DSM 21211 / LMG 22137 / NRRL B-23946 / LB-34</strain>
    </source>
</reference>
<dbReference type="EMBL" id="CP002454">
    <property type="protein sequence ID" value="ADV68795.1"/>
    <property type="molecule type" value="Genomic_DNA"/>
</dbReference>
<keyword evidence="2" id="KW-1185">Reference proteome</keyword>
<dbReference type="OrthoDB" id="1898893at2"/>
<dbReference type="KEGG" id="dmr:Deima_3167"/>
<evidence type="ECO:0000313" key="1">
    <source>
        <dbReference type="EMBL" id="ADV68795.1"/>
    </source>
</evidence>
<organism evidence="1 2">
    <name type="scientific">Deinococcus maricopensis (strain DSM 21211 / LMG 22137 / NRRL B-23946 / LB-34)</name>
    <dbReference type="NCBI Taxonomy" id="709986"/>
    <lineage>
        <taxon>Bacteria</taxon>
        <taxon>Thermotogati</taxon>
        <taxon>Deinococcota</taxon>
        <taxon>Deinococci</taxon>
        <taxon>Deinococcales</taxon>
        <taxon>Deinococcaceae</taxon>
        <taxon>Deinococcus</taxon>
    </lineage>
</organism>
<dbReference type="AlphaFoldDB" id="E8U3V2"/>
<proteinExistence type="predicted"/>